<keyword evidence="3" id="KW-1185">Reference proteome</keyword>
<reference evidence="2 3" key="1">
    <citation type="journal article" date="2006" name="Genome Res.">
        <title>Skewed genomic variability in strains of the toxigenic bacterial pathogen, Clostridium perfringens.</title>
        <authorList>
            <person name="Myers G.S."/>
            <person name="Rasko D.A."/>
            <person name="Cheung J.K."/>
            <person name="Ravel J."/>
            <person name="Seshadri R."/>
            <person name="Deboy R.T."/>
            <person name="Ren Q."/>
            <person name="Varga J."/>
            <person name="Awad M.M."/>
            <person name="Brinkac L.M."/>
            <person name="Daugherty S.C."/>
            <person name="Haft D.H."/>
            <person name="Dodson R.J."/>
            <person name="Madupu R."/>
            <person name="Nelson W.C."/>
            <person name="Rosovitz M.J."/>
            <person name="Sullivan S.A."/>
            <person name="Khouri H."/>
            <person name="Dimitrov G.I."/>
            <person name="Watkins K.L."/>
            <person name="Mulligan S."/>
            <person name="Benton J."/>
            <person name="Radune D."/>
            <person name="Fisher D.J."/>
            <person name="Atkins H.S."/>
            <person name="Hiscox T."/>
            <person name="Jost B.H."/>
            <person name="Billington S.J."/>
            <person name="Songer J.G."/>
            <person name="McClane B.A."/>
            <person name="Titball R.W."/>
            <person name="Rood J.I."/>
            <person name="Melville S.B."/>
            <person name="Paulsen I.T."/>
        </authorList>
    </citation>
    <scope>NUCLEOTIDE SEQUENCE [LARGE SCALE GENOMIC DNA]</scope>
    <source>
        <strain evidence="3">ATCC 13124 / DSM 756 / JCM 1290 / NCIMB 6125 / NCTC 8237 / S 107 / Type A</strain>
    </source>
</reference>
<feature type="coiled-coil region" evidence="1">
    <location>
        <begin position="176"/>
        <end position="231"/>
    </location>
</feature>
<protein>
    <submittedName>
        <fullName evidence="2">Uncharacterized protein</fullName>
    </submittedName>
</protein>
<proteinExistence type="predicted"/>
<evidence type="ECO:0000313" key="3">
    <source>
        <dbReference type="Proteomes" id="UP000001823"/>
    </source>
</evidence>
<dbReference type="AlphaFoldDB" id="A0A0H2YU71"/>
<accession>A0A0H2YU71</accession>
<dbReference type="STRING" id="195103.CPF_0202"/>
<name>A0A0H2YU71_CLOP1</name>
<keyword evidence="1" id="KW-0175">Coiled coil</keyword>
<organism evidence="2 3">
    <name type="scientific">Clostridium perfringens (strain ATCC 13124 / DSM 756 / JCM 1290 / NCIMB 6125 / NCTC 8237 / Type A)</name>
    <dbReference type="NCBI Taxonomy" id="195103"/>
    <lineage>
        <taxon>Bacteria</taxon>
        <taxon>Bacillati</taxon>
        <taxon>Bacillota</taxon>
        <taxon>Clostridia</taxon>
        <taxon>Eubacteriales</taxon>
        <taxon>Clostridiaceae</taxon>
        <taxon>Clostridium</taxon>
    </lineage>
</organism>
<evidence type="ECO:0000313" key="2">
    <source>
        <dbReference type="EMBL" id="ABG84372.1"/>
    </source>
</evidence>
<gene>
    <name evidence="2" type="ordered locus">CPF_0202</name>
</gene>
<feature type="coiled-coil region" evidence="1">
    <location>
        <begin position="546"/>
        <end position="573"/>
    </location>
</feature>
<dbReference type="EMBL" id="CP000246">
    <property type="protein sequence ID" value="ABG84372.1"/>
    <property type="molecule type" value="Genomic_DNA"/>
</dbReference>
<dbReference type="KEGG" id="cpf:CPF_0202"/>
<sequence length="738" mass="87042">MLRGESMESKKSTNFDFILKTSIESYYDLLKNAEKAWETHAALTYIALRMVVEDLLIKLEEKYEINRDKEANFKNTLNNLKEYVPSWIIEYGEYIRIKGEKSANKEIDSNLEENSTLLALKKVHEILIWYLKNVTKEMSLEADYSFITPESIKESECDLAIDKKVLENKEKFIISLEKQIKTNSDDEKKQEELEELLRNVKEEKKELTEKLEKKELELQEVLNSFKELQVKLTTYIEKDQSAEESNNKYPDFYKGFLSLQGYELRVVYAFLKSLSLGSIFLNKSKSIFLKSQRKEFLKFIEKEVEDLKKYSDGILKLKLYYILLKLTNTPVASVADKETFDKSLDSIVEKAYFIIESRNGFNGKVDKLEAIINYYLIVIMNSLSAEINHEEDNKDKVSDIIYEVLRTIPLDERKIILNKMNFTDISEGAIKENIRLNQVEFLKAALDCGISESSEFVIRSVFSIYVAFQKDFDFYEFRTRHDMLRAYIGPLLLVILLKEFKISRENLVPIFVMEISISNKILRKERREKIYYNQLVQAWLEEKEKYDKILSEKNNLEKNLKEVQEARELLLTNERKFVAEKDNTENAIKSQWDMFKEKALQSEEIKSFNSYEEYIRAINQKNLIEVSEEHSLKDRGIIKNFFSLDTWKYKLNKLEISKNIKVLEEKLIEEAKESGVFENELLTIRELEKILADKESGLEDIRVDLKENSVENEKLNRLISNSNKLMEKFKEDNFDFAK</sequence>
<dbReference type="eggNOG" id="ENOG502ZB1K">
    <property type="taxonomic scope" value="Bacteria"/>
</dbReference>
<evidence type="ECO:0000256" key="1">
    <source>
        <dbReference type="SAM" id="Coils"/>
    </source>
</evidence>
<dbReference type="HOGENOM" id="CLU_378430_0_0_9"/>
<dbReference type="PaxDb" id="195103-CPF_0202"/>
<dbReference type="Proteomes" id="UP000001823">
    <property type="component" value="Chromosome"/>
</dbReference>